<feature type="compositionally biased region" description="Basic and acidic residues" evidence="8">
    <location>
        <begin position="658"/>
        <end position="668"/>
    </location>
</feature>
<dbReference type="Pfam" id="PF04006">
    <property type="entry name" value="Mpp10"/>
    <property type="match status" value="1"/>
</dbReference>
<evidence type="ECO:0000256" key="3">
    <source>
        <dbReference type="ARBA" id="ARBA00022552"/>
    </source>
</evidence>
<evidence type="ECO:0000256" key="4">
    <source>
        <dbReference type="ARBA" id="ARBA00023242"/>
    </source>
</evidence>
<sequence length="751" mass="82992">MTFDIRAPLSSPLSVNHHATADLYPALKQALLTTLENSSHTFLQPPPSLHAASLVLAKRYLDPLATLTSDVQLQRQQNSRRKRKRKRGEVDDYGSQKPLRLREVHLEGFRIDQIWQQARRVLDASRLEIERSLPVILQKQNQETLSGTAAYSRGAHEEDIKSADLDEDGISADGSDVQETGMDEDESMVEAEGILEGQKGSRIDGKANFYKEDEDMLDEDLADGIEGEDLEASDLDEEPRETFIPDKLGLNDGFFSIDDFNKQSEFMEQQDALGDNDGTASDEEDVDWDADPMAITSSRKNGQALDNAAPEGSEDEDGPTFGNADLNDPDISDSNTDSDNGVEMEGIGFVKNTNDIKYADFFEPPPRKASKSHRRALPKTQPSPSSTTNQNEIEDDLQRTISAVRRDIFDDELTPDEDGAASDTNDARSSHQKRQAALTAEIRKLEAAAVAKRDWTLSGEARAADRPINSLLEEDLQFERAGKPIPVITQEVSEDIEALIKRRIIAREFDEVIRRRPGNLATGAPDVRRGRFELEDTKPQQSLAEIYEADHLKNADPENYTSKADAKLKSEHTKIEAMWKNVSAKLDALSSWHYKPKPPSASINIVADVPAISMEDARPAAGGEVRGESMLAPQEIYKAGEGRDKKAEVVTGSGLPVGREEMTRDEKVRRRRREKERIRKAGGLVPSMGAKEREKGSREVGKKAKERQGVIGDLKKGGVRIIGKKGEIKDMEGDALKSGSGAGKGAGKYKL</sequence>
<protein>
    <recommendedName>
        <fullName evidence="7">U3 small nucleolar ribonucleoprotein protein MPP10</fullName>
    </recommendedName>
</protein>
<evidence type="ECO:0000256" key="5">
    <source>
        <dbReference type="ARBA" id="ARBA00023274"/>
    </source>
</evidence>
<feature type="region of interest" description="Disordered" evidence="8">
    <location>
        <begin position="653"/>
        <end position="708"/>
    </location>
</feature>
<feature type="region of interest" description="Disordered" evidence="8">
    <location>
        <begin position="731"/>
        <end position="751"/>
    </location>
</feature>
<keyword evidence="2 7" id="KW-0690">Ribosome biogenesis</keyword>
<dbReference type="PANTHER" id="PTHR17039:SF0">
    <property type="entry name" value="U3 SMALL NUCLEOLAR RIBONUCLEOPROTEIN PROTEIN MPP10"/>
    <property type="match status" value="1"/>
</dbReference>
<evidence type="ECO:0000313" key="9">
    <source>
        <dbReference type="EMBL" id="KAL2042292.1"/>
    </source>
</evidence>
<proteinExistence type="inferred from homology"/>
<feature type="region of interest" description="Disordered" evidence="8">
    <location>
        <begin position="261"/>
        <end position="437"/>
    </location>
</feature>
<dbReference type="PIRSF" id="PIRSF017300">
    <property type="entry name" value="snoRNP_Mpp10"/>
    <property type="match status" value="1"/>
</dbReference>
<feature type="compositionally biased region" description="Basic and acidic residues" evidence="8">
    <location>
        <begin position="154"/>
        <end position="164"/>
    </location>
</feature>
<feature type="compositionally biased region" description="Basic residues" evidence="8">
    <location>
        <begin position="78"/>
        <end position="87"/>
    </location>
</feature>
<feature type="compositionally biased region" description="Acidic residues" evidence="8">
    <location>
        <begin position="409"/>
        <end position="420"/>
    </location>
</feature>
<reference evidence="9 10" key="1">
    <citation type="submission" date="2024-09" db="EMBL/GenBank/DDBJ databases">
        <title>Rethinking Asexuality: The Enigmatic Case of Functional Sexual Genes in Lepraria (Stereocaulaceae).</title>
        <authorList>
            <person name="Doellman M."/>
            <person name="Sun Y."/>
            <person name="Barcenas-Pena A."/>
            <person name="Lumbsch H.T."/>
            <person name="Grewe F."/>
        </authorList>
    </citation>
    <scope>NUCLEOTIDE SEQUENCE [LARGE SCALE GENOMIC DNA]</scope>
    <source>
        <strain evidence="9 10">Mercado 3170</strain>
    </source>
</reference>
<organism evidence="9 10">
    <name type="scientific">Stereocaulon virgatum</name>
    <dbReference type="NCBI Taxonomy" id="373712"/>
    <lineage>
        <taxon>Eukaryota</taxon>
        <taxon>Fungi</taxon>
        <taxon>Dikarya</taxon>
        <taxon>Ascomycota</taxon>
        <taxon>Pezizomycotina</taxon>
        <taxon>Lecanoromycetes</taxon>
        <taxon>OSLEUM clade</taxon>
        <taxon>Lecanoromycetidae</taxon>
        <taxon>Lecanorales</taxon>
        <taxon>Lecanorineae</taxon>
        <taxon>Stereocaulaceae</taxon>
        <taxon>Stereocaulon</taxon>
    </lineage>
</organism>
<feature type="compositionally biased region" description="Basic and acidic residues" evidence="8">
    <location>
        <begin position="690"/>
        <end position="708"/>
    </location>
</feature>
<feature type="region of interest" description="Disordered" evidence="8">
    <location>
        <begin position="145"/>
        <end position="183"/>
    </location>
</feature>
<comment type="subcellular location">
    <subcellularLocation>
        <location evidence="1 7">Nucleus</location>
        <location evidence="1 7">Nucleolus</location>
    </subcellularLocation>
</comment>
<gene>
    <name evidence="9" type="ORF">N7G274_004780</name>
</gene>
<dbReference type="PANTHER" id="PTHR17039">
    <property type="entry name" value="U3 SMALL NUCLEOLAR RIBONUCLEOPROTEIN PROTEIN MPP10"/>
    <property type="match status" value="1"/>
</dbReference>
<feature type="compositionally biased region" description="Basic residues" evidence="8">
    <location>
        <begin position="368"/>
        <end position="377"/>
    </location>
</feature>
<evidence type="ECO:0000256" key="2">
    <source>
        <dbReference type="ARBA" id="ARBA00022517"/>
    </source>
</evidence>
<comment type="function">
    <text evidence="7">Involved in nucleolar processing of pre-18S ribosomal RNA.</text>
</comment>
<feature type="compositionally biased region" description="Acidic residues" evidence="8">
    <location>
        <begin position="280"/>
        <end position="290"/>
    </location>
</feature>
<feature type="compositionally biased region" description="Gly residues" evidence="8">
    <location>
        <begin position="740"/>
        <end position="751"/>
    </location>
</feature>
<feature type="region of interest" description="Disordered" evidence="8">
    <location>
        <begin position="72"/>
        <end position="94"/>
    </location>
</feature>
<comment type="similarity">
    <text evidence="6 7">Belongs to the MPP10 family.</text>
</comment>
<accession>A0ABR4A8T6</accession>
<keyword evidence="3 7" id="KW-0698">rRNA processing</keyword>
<evidence type="ECO:0000256" key="6">
    <source>
        <dbReference type="ARBA" id="ARBA00029455"/>
    </source>
</evidence>
<feature type="compositionally biased region" description="Polar residues" evidence="8">
    <location>
        <begin position="380"/>
        <end position="391"/>
    </location>
</feature>
<dbReference type="Proteomes" id="UP001590950">
    <property type="component" value="Unassembled WGS sequence"/>
</dbReference>
<keyword evidence="5 7" id="KW-0687">Ribonucleoprotein</keyword>
<keyword evidence="4 7" id="KW-0539">Nucleus</keyword>
<evidence type="ECO:0000256" key="7">
    <source>
        <dbReference type="PIRNR" id="PIRNR017300"/>
    </source>
</evidence>
<comment type="caution">
    <text evidence="9">The sequence shown here is derived from an EMBL/GenBank/DDBJ whole genome shotgun (WGS) entry which is preliminary data.</text>
</comment>
<feature type="compositionally biased region" description="Basic residues" evidence="8">
    <location>
        <begin position="669"/>
        <end position="680"/>
    </location>
</feature>
<name>A0ABR4A8T6_9LECA</name>
<evidence type="ECO:0000256" key="1">
    <source>
        <dbReference type="ARBA" id="ARBA00004604"/>
    </source>
</evidence>
<evidence type="ECO:0000256" key="8">
    <source>
        <dbReference type="SAM" id="MobiDB-lite"/>
    </source>
</evidence>
<evidence type="ECO:0000313" key="10">
    <source>
        <dbReference type="Proteomes" id="UP001590950"/>
    </source>
</evidence>
<dbReference type="EMBL" id="JBEFKJ010000014">
    <property type="protein sequence ID" value="KAL2042292.1"/>
    <property type="molecule type" value="Genomic_DNA"/>
</dbReference>
<dbReference type="InterPro" id="IPR012173">
    <property type="entry name" value="Mpp10"/>
</dbReference>
<keyword evidence="10" id="KW-1185">Reference proteome</keyword>